<gene>
    <name evidence="6" type="ORF">VVAX_06029</name>
</gene>
<dbReference type="Pfam" id="PF04610">
    <property type="entry name" value="TrbL"/>
    <property type="match status" value="1"/>
</dbReference>
<dbReference type="GO" id="GO:0030255">
    <property type="term" value="P:protein secretion by the type IV secretion system"/>
    <property type="evidence" value="ECO:0007669"/>
    <property type="project" value="InterPro"/>
</dbReference>
<feature type="transmembrane region" description="Helical" evidence="5">
    <location>
        <begin position="280"/>
        <end position="303"/>
    </location>
</feature>
<feature type="transmembrane region" description="Helical" evidence="5">
    <location>
        <begin position="63"/>
        <end position="84"/>
    </location>
</feature>
<proteinExistence type="predicted"/>
<feature type="transmembrane region" description="Helical" evidence="5">
    <location>
        <begin position="171"/>
        <end position="190"/>
    </location>
</feature>
<keyword evidence="4 5" id="KW-0472">Membrane</keyword>
<dbReference type="GO" id="GO:0016020">
    <property type="term" value="C:membrane"/>
    <property type="evidence" value="ECO:0007669"/>
    <property type="project" value="UniProtKB-SubCell"/>
</dbReference>
<feature type="transmembrane region" description="Helical" evidence="5">
    <location>
        <begin position="196"/>
        <end position="229"/>
    </location>
</feature>
<evidence type="ECO:0000256" key="3">
    <source>
        <dbReference type="ARBA" id="ARBA00022989"/>
    </source>
</evidence>
<evidence type="ECO:0000313" key="6">
    <source>
        <dbReference type="EMBL" id="CAA2109757.1"/>
    </source>
</evidence>
<evidence type="ECO:0000256" key="2">
    <source>
        <dbReference type="ARBA" id="ARBA00022692"/>
    </source>
</evidence>
<evidence type="ECO:0000256" key="4">
    <source>
        <dbReference type="ARBA" id="ARBA00023136"/>
    </source>
</evidence>
<protein>
    <recommendedName>
        <fullName evidence="7">Type IV secretion system protein</fullName>
    </recommendedName>
</protein>
<evidence type="ECO:0000256" key="5">
    <source>
        <dbReference type="SAM" id="Phobius"/>
    </source>
</evidence>
<name>A0A679JR18_VARPD</name>
<accession>A0A679JR18</accession>
<reference evidence="6" key="1">
    <citation type="submission" date="2019-12" db="EMBL/GenBank/DDBJ databases">
        <authorList>
            <person name="Cremers G."/>
        </authorList>
    </citation>
    <scope>NUCLEOTIDE SEQUENCE</scope>
    <source>
        <strain evidence="6">Vvax</strain>
    </source>
</reference>
<sequence>MADNIIGDIYTHFDKALSGFYEGAASGISAYVIPVAWIVLGICVLIWCYLLMQGKVAVPATDWLLKFIGFMLVLHVMGNGYLGWVATPIFNLPSELTAAASHSSSDAPTLLGQVNTKVVDLISALFTAASSFASDLAIGAAITVFLLTLLVTAAAYLLLSTALFAVIFAKLGLSLVLAVGPFFVLALVLPQTRSLFFSWISTALYFVFYHLFTALFIFLFIGVVDVYLSRLASQIDRSGGGEVSAMAAQLIDAGGNLSVIAICIPVILISLAMFCMFLQIPAICASMTGGSGGTFFPGLGALARMRRAGRG</sequence>
<organism evidence="6">
    <name type="scientific">Variovorax paradoxus</name>
    <dbReference type="NCBI Taxonomy" id="34073"/>
    <lineage>
        <taxon>Bacteria</taxon>
        <taxon>Pseudomonadati</taxon>
        <taxon>Pseudomonadota</taxon>
        <taxon>Betaproteobacteria</taxon>
        <taxon>Burkholderiales</taxon>
        <taxon>Comamonadaceae</taxon>
        <taxon>Variovorax</taxon>
    </lineage>
</organism>
<keyword evidence="3 5" id="KW-1133">Transmembrane helix</keyword>
<comment type="subcellular location">
    <subcellularLocation>
        <location evidence="1">Membrane</location>
        <topology evidence="1">Multi-pass membrane protein</topology>
    </subcellularLocation>
</comment>
<dbReference type="EMBL" id="LR743508">
    <property type="protein sequence ID" value="CAA2109757.1"/>
    <property type="molecule type" value="Genomic_DNA"/>
</dbReference>
<keyword evidence="2 5" id="KW-0812">Transmembrane</keyword>
<dbReference type="RefSeq" id="WP_339093757.1">
    <property type="nucleotide sequence ID" value="NZ_LR743508.1"/>
</dbReference>
<dbReference type="AlphaFoldDB" id="A0A679JR18"/>
<evidence type="ECO:0000256" key="1">
    <source>
        <dbReference type="ARBA" id="ARBA00004141"/>
    </source>
</evidence>
<evidence type="ECO:0008006" key="7">
    <source>
        <dbReference type="Google" id="ProtNLM"/>
    </source>
</evidence>
<feature type="transmembrane region" description="Helical" evidence="5">
    <location>
        <begin position="28"/>
        <end position="51"/>
    </location>
</feature>
<feature type="transmembrane region" description="Helical" evidence="5">
    <location>
        <begin position="136"/>
        <end position="159"/>
    </location>
</feature>
<dbReference type="InterPro" id="IPR007688">
    <property type="entry name" value="Conjugal_tfr_TrbL/VirB6"/>
</dbReference>
<feature type="transmembrane region" description="Helical" evidence="5">
    <location>
        <begin position="250"/>
        <end position="274"/>
    </location>
</feature>